<gene>
    <name evidence="2" type="ORF">QF025_005180</name>
</gene>
<sequence>MGTADLEGCNAAVSAFQCVILTGDVMKAPVSGPARAPRHDQPATPGTCSVTPSVAQFAGSVVRLRYRACAGMQRALFAAPPVDLLTLVIADAIKRREQAEIQRPALRDAYELPVSQERNADRDADIRRREYDDLD</sequence>
<evidence type="ECO:0000313" key="3">
    <source>
        <dbReference type="Proteomes" id="UP001245184"/>
    </source>
</evidence>
<accession>A0ABD5CPH4</accession>
<reference evidence="2 3" key="1">
    <citation type="submission" date="2023-08" db="EMBL/GenBank/DDBJ databases">
        <title>Genome sequencing of plant associated microbes to promote plant fitness in Sorghum bicolor and Oryza sativa.</title>
        <authorList>
            <person name="Coleman-Derr D."/>
        </authorList>
    </citation>
    <scope>NUCLEOTIDE SEQUENCE [LARGE SCALE GENOMIC DNA]</scope>
    <source>
        <strain evidence="2 3">SLBN-33</strain>
    </source>
</reference>
<feature type="compositionally biased region" description="Basic and acidic residues" evidence="1">
    <location>
        <begin position="118"/>
        <end position="135"/>
    </location>
</feature>
<feature type="region of interest" description="Disordered" evidence="1">
    <location>
        <begin position="112"/>
        <end position="135"/>
    </location>
</feature>
<dbReference type="Proteomes" id="UP001245184">
    <property type="component" value="Unassembled WGS sequence"/>
</dbReference>
<dbReference type="AlphaFoldDB" id="A0ABD5CPH4"/>
<comment type="caution">
    <text evidence="2">The sequence shown here is derived from an EMBL/GenBank/DDBJ whole genome shotgun (WGS) entry which is preliminary data.</text>
</comment>
<evidence type="ECO:0000313" key="2">
    <source>
        <dbReference type="EMBL" id="MDR6206460.1"/>
    </source>
</evidence>
<proteinExistence type="predicted"/>
<dbReference type="EMBL" id="JAVIZN010000002">
    <property type="protein sequence ID" value="MDR6206460.1"/>
    <property type="molecule type" value="Genomic_DNA"/>
</dbReference>
<protein>
    <submittedName>
        <fullName evidence="2">Uncharacterized protein</fullName>
    </submittedName>
</protein>
<organism evidence="2 3">
    <name type="scientific">Paraburkholderia graminis</name>
    <dbReference type="NCBI Taxonomy" id="60548"/>
    <lineage>
        <taxon>Bacteria</taxon>
        <taxon>Pseudomonadati</taxon>
        <taxon>Pseudomonadota</taxon>
        <taxon>Betaproteobacteria</taxon>
        <taxon>Burkholderiales</taxon>
        <taxon>Burkholderiaceae</taxon>
        <taxon>Paraburkholderia</taxon>
    </lineage>
</organism>
<dbReference type="RefSeq" id="WP_310033772.1">
    <property type="nucleotide sequence ID" value="NZ_ATXV01000012.1"/>
</dbReference>
<name>A0ABD5CPH4_9BURK</name>
<evidence type="ECO:0000256" key="1">
    <source>
        <dbReference type="SAM" id="MobiDB-lite"/>
    </source>
</evidence>